<dbReference type="InterPro" id="IPR027396">
    <property type="entry name" value="DsrEFH-like"/>
</dbReference>
<dbReference type="PANTHER" id="PTHR37691">
    <property type="entry name" value="BLR3518 PROTEIN"/>
    <property type="match status" value="1"/>
</dbReference>
<keyword evidence="2" id="KW-1185">Reference proteome</keyword>
<dbReference type="RefSeq" id="WP_092686695.1">
    <property type="nucleotide sequence ID" value="NZ_FNBK01000001.1"/>
</dbReference>
<proteinExistence type="predicted"/>
<evidence type="ECO:0000313" key="2">
    <source>
        <dbReference type="Proteomes" id="UP000199076"/>
    </source>
</evidence>
<dbReference type="InterPro" id="IPR003787">
    <property type="entry name" value="Sulphur_relay_DsrE/F-like"/>
</dbReference>
<protein>
    <submittedName>
        <fullName evidence="1">Uncharacterized protein</fullName>
    </submittedName>
</protein>
<dbReference type="PANTHER" id="PTHR37691:SF1">
    <property type="entry name" value="BLR3518 PROTEIN"/>
    <property type="match status" value="1"/>
</dbReference>
<name>A0A1G7FH17_9EURY</name>
<sequence length="119" mass="12501">MDAGSEIVIHVTSGESSDWRMALRNLVNLVQDESVSTPPGLINVVVNGPAVRFLLATAPEAAKIERMADAGVEISACTNSLERFDHAVDALADGVSTVPSGVAEVTRAQNRGATYLKLP</sequence>
<dbReference type="OrthoDB" id="57062at2157"/>
<dbReference type="Proteomes" id="UP000199076">
    <property type="component" value="Unassembled WGS sequence"/>
</dbReference>
<dbReference type="AlphaFoldDB" id="A0A1G7FH17"/>
<dbReference type="SUPFAM" id="SSF75169">
    <property type="entry name" value="DsrEFH-like"/>
    <property type="match status" value="1"/>
</dbReference>
<dbReference type="Gene3D" id="3.40.1260.10">
    <property type="entry name" value="DsrEFH-like"/>
    <property type="match status" value="1"/>
</dbReference>
<dbReference type="EMBL" id="FNBK01000001">
    <property type="protein sequence ID" value="SDE75216.1"/>
    <property type="molecule type" value="Genomic_DNA"/>
</dbReference>
<organism evidence="1 2">
    <name type="scientific">Halorientalis regularis</name>
    <dbReference type="NCBI Taxonomy" id="660518"/>
    <lineage>
        <taxon>Archaea</taxon>
        <taxon>Methanobacteriati</taxon>
        <taxon>Methanobacteriota</taxon>
        <taxon>Stenosarchaea group</taxon>
        <taxon>Halobacteria</taxon>
        <taxon>Halobacteriales</taxon>
        <taxon>Haloarculaceae</taxon>
        <taxon>Halorientalis</taxon>
    </lineage>
</organism>
<dbReference type="Pfam" id="PF02635">
    <property type="entry name" value="DsrE"/>
    <property type="match status" value="1"/>
</dbReference>
<reference evidence="2" key="1">
    <citation type="submission" date="2016-10" db="EMBL/GenBank/DDBJ databases">
        <authorList>
            <person name="Varghese N."/>
            <person name="Submissions S."/>
        </authorList>
    </citation>
    <scope>NUCLEOTIDE SEQUENCE [LARGE SCALE GENOMIC DNA]</scope>
    <source>
        <strain evidence="2">IBRC-M 10760</strain>
    </source>
</reference>
<evidence type="ECO:0000313" key="1">
    <source>
        <dbReference type="EMBL" id="SDE75216.1"/>
    </source>
</evidence>
<accession>A0A1G7FH17</accession>
<gene>
    <name evidence="1" type="ORF">SAMN05216218_101191</name>
</gene>